<dbReference type="InterPro" id="IPR050377">
    <property type="entry name" value="Radical_SAM_PqqE_MftC-like"/>
</dbReference>
<keyword evidence="4" id="KW-0411">Iron-sulfur</keyword>
<dbReference type="InterPro" id="IPR007197">
    <property type="entry name" value="rSAM"/>
</dbReference>
<evidence type="ECO:0000256" key="4">
    <source>
        <dbReference type="ARBA" id="ARBA00023014"/>
    </source>
</evidence>
<keyword evidence="2" id="KW-0479">Metal-binding</keyword>
<dbReference type="Pfam" id="PF04055">
    <property type="entry name" value="Radical_SAM"/>
    <property type="match status" value="1"/>
</dbReference>
<dbReference type="SUPFAM" id="SSF102114">
    <property type="entry name" value="Radical SAM enzymes"/>
    <property type="match status" value="1"/>
</dbReference>
<dbReference type="InterPro" id="IPR006638">
    <property type="entry name" value="Elp3/MiaA/NifB-like_rSAM"/>
</dbReference>
<gene>
    <name evidence="6" type="ORF">MPEBLZ_04370</name>
</gene>
<dbReference type="InterPro" id="IPR058240">
    <property type="entry name" value="rSAM_sf"/>
</dbReference>
<dbReference type="GO" id="GO:0046872">
    <property type="term" value="F:metal ion binding"/>
    <property type="evidence" value="ECO:0007669"/>
    <property type="project" value="UniProtKB-KW"/>
</dbReference>
<name>A0A0P8C3G4_9EURY</name>
<evidence type="ECO:0000313" key="6">
    <source>
        <dbReference type="EMBL" id="KPQ41083.1"/>
    </source>
</evidence>
<dbReference type="SFLD" id="SFLDS00029">
    <property type="entry name" value="Radical_SAM"/>
    <property type="match status" value="1"/>
</dbReference>
<dbReference type="CDD" id="cd01335">
    <property type="entry name" value="Radical_SAM"/>
    <property type="match status" value="1"/>
</dbReference>
<protein>
    <submittedName>
        <fullName evidence="6">Molybdenum cofactor biosynthesis protein</fullName>
    </submittedName>
</protein>
<evidence type="ECO:0000256" key="1">
    <source>
        <dbReference type="ARBA" id="ARBA00022691"/>
    </source>
</evidence>
<dbReference type="SFLD" id="SFLDG01067">
    <property type="entry name" value="SPASM/twitch_domain_containing"/>
    <property type="match status" value="1"/>
</dbReference>
<evidence type="ECO:0000256" key="2">
    <source>
        <dbReference type="ARBA" id="ARBA00022723"/>
    </source>
</evidence>
<feature type="domain" description="Radical SAM core" evidence="5">
    <location>
        <begin position="63"/>
        <end position="274"/>
    </location>
</feature>
<evidence type="ECO:0000256" key="3">
    <source>
        <dbReference type="ARBA" id="ARBA00023004"/>
    </source>
</evidence>
<dbReference type="PANTHER" id="PTHR11228">
    <property type="entry name" value="RADICAL SAM DOMAIN PROTEIN"/>
    <property type="match status" value="1"/>
</dbReference>
<reference evidence="6 7" key="1">
    <citation type="submission" date="2015-09" db="EMBL/GenBank/DDBJ databases">
        <title>A metagenomics-based metabolic model of nitrate-dependent anaerobic oxidation of methane by Methanoperedens-like archaea.</title>
        <authorList>
            <person name="Arshad A."/>
            <person name="Speth D.R."/>
            <person name="De Graaf R.M."/>
            <person name="Op Den Camp H.J."/>
            <person name="Jetten M.S."/>
            <person name="Welte C.U."/>
        </authorList>
    </citation>
    <scope>NUCLEOTIDE SEQUENCE [LARGE SCALE GENOMIC DNA]</scope>
</reference>
<sequence length="297" mass="34511">MSLIYRRKANQPSISHVIYDYLGEIRPFAKRIEKKHLILPLVFLKTIEWSIYRWYKTPIRRFYGVKGNELIYMITRRCNERCLKCGIWKNPEPDSEHLKISDFINCLKSLHHNLYQVTLTGGEPLLFMEDVLQIAEVSKKLNVPMITVTNGSLINEDFLNRYSKLDHILVISIDTLDKEKWSEFRGRDNFDAVMNNLQIAKKMLGDKLRIQSVLAHETINDIPKIIAFCKDVGILHVSQPYMDFGGIWQEAKQISENKNDIVCAARKNICIYPNGDVVKCFDHYRIPIAKEPLGNIG</sequence>
<evidence type="ECO:0000259" key="5">
    <source>
        <dbReference type="PROSITE" id="PS51918"/>
    </source>
</evidence>
<feature type="non-terminal residue" evidence="6">
    <location>
        <position position="297"/>
    </location>
</feature>
<keyword evidence="1" id="KW-0949">S-adenosyl-L-methionine</keyword>
<dbReference type="AlphaFoldDB" id="A0A0P8C3G4"/>
<dbReference type="PANTHER" id="PTHR11228:SF7">
    <property type="entry name" value="PQQA PEPTIDE CYCLASE"/>
    <property type="match status" value="1"/>
</dbReference>
<keyword evidence="3" id="KW-0408">Iron</keyword>
<accession>A0A0P8C3G4</accession>
<dbReference type="GO" id="GO:0051536">
    <property type="term" value="F:iron-sulfur cluster binding"/>
    <property type="evidence" value="ECO:0007669"/>
    <property type="project" value="UniProtKB-KW"/>
</dbReference>
<evidence type="ECO:0000313" key="7">
    <source>
        <dbReference type="Proteomes" id="UP000050360"/>
    </source>
</evidence>
<comment type="caution">
    <text evidence="6">The sequence shown here is derived from an EMBL/GenBank/DDBJ whole genome shotgun (WGS) entry which is preliminary data.</text>
</comment>
<dbReference type="SMART" id="SM00729">
    <property type="entry name" value="Elp3"/>
    <property type="match status" value="1"/>
</dbReference>
<dbReference type="InterPro" id="IPR013785">
    <property type="entry name" value="Aldolase_TIM"/>
</dbReference>
<dbReference type="PROSITE" id="PS51918">
    <property type="entry name" value="RADICAL_SAM"/>
    <property type="match status" value="1"/>
</dbReference>
<dbReference type="EMBL" id="LKCM01000446">
    <property type="protein sequence ID" value="KPQ41083.1"/>
    <property type="molecule type" value="Genomic_DNA"/>
</dbReference>
<dbReference type="GO" id="GO:0003824">
    <property type="term" value="F:catalytic activity"/>
    <property type="evidence" value="ECO:0007669"/>
    <property type="project" value="InterPro"/>
</dbReference>
<organism evidence="6 7">
    <name type="scientific">Candidatus Methanoperedens nitratireducens</name>
    <dbReference type="NCBI Taxonomy" id="1392998"/>
    <lineage>
        <taxon>Archaea</taxon>
        <taxon>Methanobacteriati</taxon>
        <taxon>Methanobacteriota</taxon>
        <taxon>Stenosarchaea group</taxon>
        <taxon>Methanomicrobia</taxon>
        <taxon>Methanosarcinales</taxon>
        <taxon>ANME-2 cluster</taxon>
        <taxon>Candidatus Methanoperedentaceae</taxon>
        <taxon>Candidatus Methanoperedens</taxon>
    </lineage>
</organism>
<proteinExistence type="predicted"/>
<dbReference type="Gene3D" id="3.20.20.70">
    <property type="entry name" value="Aldolase class I"/>
    <property type="match status" value="1"/>
</dbReference>
<dbReference type="Proteomes" id="UP000050360">
    <property type="component" value="Unassembled WGS sequence"/>
</dbReference>